<sequence length="155" mass="15644">MGWVAAGSVRGGRVGRRVAGGGVVAGGVVAGAIGLVRHDDSFGRSGGRPRALRPSATTGVPGPDLDKHRRRRAVGPGGGSGPVGRACGADRVGGTGVVDTSSQVLAHPRERIDPGVTPPERSARAANGNGPRDVLSRGPFVLRARRDSNPKPSDP</sequence>
<evidence type="ECO:0000313" key="3">
    <source>
        <dbReference type="Proteomes" id="UP001501480"/>
    </source>
</evidence>
<feature type="compositionally biased region" description="Basic and acidic residues" evidence="1">
    <location>
        <begin position="144"/>
        <end position="155"/>
    </location>
</feature>
<comment type="caution">
    <text evidence="2">The sequence shown here is derived from an EMBL/GenBank/DDBJ whole genome shotgun (WGS) entry which is preliminary data.</text>
</comment>
<keyword evidence="3" id="KW-1185">Reference proteome</keyword>
<proteinExistence type="predicted"/>
<evidence type="ECO:0000256" key="1">
    <source>
        <dbReference type="SAM" id="MobiDB-lite"/>
    </source>
</evidence>
<dbReference type="Proteomes" id="UP001501480">
    <property type="component" value="Unassembled WGS sequence"/>
</dbReference>
<reference evidence="2 3" key="1">
    <citation type="journal article" date="2019" name="Int. J. Syst. Evol. Microbiol.">
        <title>The Global Catalogue of Microorganisms (GCM) 10K type strain sequencing project: providing services to taxonomists for standard genome sequencing and annotation.</title>
        <authorList>
            <consortium name="The Broad Institute Genomics Platform"/>
            <consortium name="The Broad Institute Genome Sequencing Center for Infectious Disease"/>
            <person name="Wu L."/>
            <person name="Ma J."/>
        </authorList>
    </citation>
    <scope>NUCLEOTIDE SEQUENCE [LARGE SCALE GENOMIC DNA]</scope>
    <source>
        <strain evidence="2 3">JCM 15749</strain>
    </source>
</reference>
<gene>
    <name evidence="2" type="ORF">GCM10009821_21290</name>
</gene>
<dbReference type="EMBL" id="BAAAPY010000007">
    <property type="protein sequence ID" value="GAA2080608.1"/>
    <property type="molecule type" value="Genomic_DNA"/>
</dbReference>
<organism evidence="2 3">
    <name type="scientific">Aeromicrobium halocynthiae</name>
    <dbReference type="NCBI Taxonomy" id="560557"/>
    <lineage>
        <taxon>Bacteria</taxon>
        <taxon>Bacillati</taxon>
        <taxon>Actinomycetota</taxon>
        <taxon>Actinomycetes</taxon>
        <taxon>Propionibacteriales</taxon>
        <taxon>Nocardioidaceae</taxon>
        <taxon>Aeromicrobium</taxon>
    </lineage>
</organism>
<feature type="region of interest" description="Disordered" evidence="1">
    <location>
        <begin position="38"/>
        <end position="155"/>
    </location>
</feature>
<evidence type="ECO:0000313" key="2">
    <source>
        <dbReference type="EMBL" id="GAA2080608.1"/>
    </source>
</evidence>
<accession>A0ABN2W197</accession>
<protein>
    <submittedName>
        <fullName evidence="2">Uncharacterized protein</fullName>
    </submittedName>
</protein>
<name>A0ABN2W197_9ACTN</name>